<evidence type="ECO:0000313" key="2">
    <source>
        <dbReference type="Proteomes" id="UP000011083"/>
    </source>
</evidence>
<dbReference type="SUPFAM" id="SSF53335">
    <property type="entry name" value="S-adenosyl-L-methionine-dependent methyltransferases"/>
    <property type="match status" value="1"/>
</dbReference>
<keyword evidence="2" id="KW-1185">Reference proteome</keyword>
<reference evidence="1 2" key="1">
    <citation type="journal article" date="2013" name="Genome Biol.">
        <title>Genome of Acanthamoeba castellanii highlights extensive lateral gene transfer and early evolution of tyrosine kinase signaling.</title>
        <authorList>
            <person name="Clarke M."/>
            <person name="Lohan A.J."/>
            <person name="Liu B."/>
            <person name="Lagkouvardos I."/>
            <person name="Roy S."/>
            <person name="Zafar N."/>
            <person name="Bertelli C."/>
            <person name="Schilde C."/>
            <person name="Kianianmomeni A."/>
            <person name="Burglin T.R."/>
            <person name="Frech C."/>
            <person name="Turcotte B."/>
            <person name="Kopec K.O."/>
            <person name="Synnott J.M."/>
            <person name="Choo C."/>
            <person name="Paponov I."/>
            <person name="Finkler A."/>
            <person name="Soon Heng Tan C."/>
            <person name="Hutchins A.P."/>
            <person name="Weinmeier T."/>
            <person name="Rattei T."/>
            <person name="Chu J.S."/>
            <person name="Gimenez G."/>
            <person name="Irimia M."/>
            <person name="Rigden D.J."/>
            <person name="Fitzpatrick D.A."/>
            <person name="Lorenzo-Morales J."/>
            <person name="Bateman A."/>
            <person name="Chiu C.H."/>
            <person name="Tang P."/>
            <person name="Hegemann P."/>
            <person name="Fromm H."/>
            <person name="Raoult D."/>
            <person name="Greub G."/>
            <person name="Miranda-Saavedra D."/>
            <person name="Chen N."/>
            <person name="Nash P."/>
            <person name="Ginger M.L."/>
            <person name="Horn M."/>
            <person name="Schaap P."/>
            <person name="Caler L."/>
            <person name="Loftus B."/>
        </authorList>
    </citation>
    <scope>NUCLEOTIDE SEQUENCE [LARGE SCALE GENOMIC DNA]</scope>
    <source>
        <strain evidence="1 2">Neff</strain>
    </source>
</reference>
<gene>
    <name evidence="1" type="ORF">ACA1_273810</name>
</gene>
<dbReference type="InterPro" id="IPR019410">
    <property type="entry name" value="Methyltransf_16"/>
</dbReference>
<accession>L8GG77</accession>
<dbReference type="Pfam" id="PF10294">
    <property type="entry name" value="Methyltransf_16"/>
    <property type="match status" value="1"/>
</dbReference>
<dbReference type="GO" id="GO:0016874">
    <property type="term" value="F:ligase activity"/>
    <property type="evidence" value="ECO:0007669"/>
    <property type="project" value="UniProtKB-KW"/>
</dbReference>
<organism evidence="1 2">
    <name type="scientific">Acanthamoeba castellanii (strain ATCC 30010 / Neff)</name>
    <dbReference type="NCBI Taxonomy" id="1257118"/>
    <lineage>
        <taxon>Eukaryota</taxon>
        <taxon>Amoebozoa</taxon>
        <taxon>Discosea</taxon>
        <taxon>Longamoebia</taxon>
        <taxon>Centramoebida</taxon>
        <taxon>Acanthamoebidae</taxon>
        <taxon>Acanthamoeba</taxon>
    </lineage>
</organism>
<dbReference type="EMBL" id="KB008146">
    <property type="protein sequence ID" value="ELR11869.1"/>
    <property type="molecule type" value="Genomic_DNA"/>
</dbReference>
<sequence>MLPTAPVLMLRGTRWSVNDPYNPANDVHFFGRRVTIGERNLDPSSIVTHEAKTALSVWDAVPVVAASGCTLTIHQCWWGLANQSIALAKYLEVAPDLRADEWPAKRVIEVGAGCGLVGIALGLQGASVTITDLGEVLPSIQMNVDANKTEGHELDVKVAELRWGEDIGIVVRDGPFDLIVASDVIWLDHLLQPLVDTFTRLVTYQRNSGDGHHTSVDDSQRRRREIILAHETRSLQVEQKFFRLMADAGFVVQQVSYDDMHPSYRAKDIAIYRIRLAHHEGTTVLSD</sequence>
<dbReference type="Proteomes" id="UP000011083">
    <property type="component" value="Unassembled WGS sequence"/>
</dbReference>
<name>L8GG77_ACACF</name>
<dbReference type="OrthoDB" id="19299at2759"/>
<dbReference type="InterPro" id="IPR029063">
    <property type="entry name" value="SAM-dependent_MTases_sf"/>
</dbReference>
<dbReference type="GeneID" id="14912315"/>
<keyword evidence="1" id="KW-0436">Ligase</keyword>
<protein>
    <submittedName>
        <fullName evidence="1">DNA ligaselike, putative</fullName>
    </submittedName>
</protein>
<dbReference type="VEuPathDB" id="AmoebaDB:ACA1_273810"/>
<dbReference type="PANTHER" id="PTHR14614:SF109">
    <property type="entry name" value="RIBOSOMAL LYSINE N-METHYLTRANSFERASE 5"/>
    <property type="match status" value="1"/>
</dbReference>
<dbReference type="RefSeq" id="XP_004333882.1">
    <property type="nucleotide sequence ID" value="XM_004333834.1"/>
</dbReference>
<dbReference type="PANTHER" id="PTHR14614">
    <property type="entry name" value="HEPATOCELLULAR CARCINOMA-ASSOCIATED ANTIGEN"/>
    <property type="match status" value="1"/>
</dbReference>
<evidence type="ECO:0000313" key="1">
    <source>
        <dbReference type="EMBL" id="ELR11869.1"/>
    </source>
</evidence>
<dbReference type="KEGG" id="acan:ACA1_273810"/>
<proteinExistence type="predicted"/>
<dbReference type="AlphaFoldDB" id="L8GG77"/>
<dbReference type="Gene3D" id="3.40.50.150">
    <property type="entry name" value="Vaccinia Virus protein VP39"/>
    <property type="match status" value="1"/>
</dbReference>